<keyword evidence="7 15" id="KW-0328">Glycosyltransferase</keyword>
<evidence type="ECO:0000256" key="13">
    <source>
        <dbReference type="ARBA" id="ARBA00048811"/>
    </source>
</evidence>
<evidence type="ECO:0000256" key="6">
    <source>
        <dbReference type="ARBA" id="ARBA00022490"/>
    </source>
</evidence>
<dbReference type="GO" id="GO:0000166">
    <property type="term" value="F:nucleotide binding"/>
    <property type="evidence" value="ECO:0007669"/>
    <property type="project" value="UniProtKB-KW"/>
</dbReference>
<dbReference type="PANTHER" id="PTHR43340:SF1">
    <property type="entry name" value="HYPOXANTHINE PHOSPHORIBOSYLTRANSFERASE"/>
    <property type="match status" value="1"/>
</dbReference>
<dbReference type="SUPFAM" id="SSF53271">
    <property type="entry name" value="PRTase-like"/>
    <property type="match status" value="1"/>
</dbReference>
<dbReference type="GO" id="GO:0032263">
    <property type="term" value="P:GMP salvage"/>
    <property type="evidence" value="ECO:0007669"/>
    <property type="project" value="TreeGrafter"/>
</dbReference>
<comment type="catalytic activity">
    <reaction evidence="13">
        <text>GMP + diphosphate = guanine + 5-phospho-alpha-D-ribose 1-diphosphate</text>
        <dbReference type="Rhea" id="RHEA:25424"/>
        <dbReference type="ChEBI" id="CHEBI:16235"/>
        <dbReference type="ChEBI" id="CHEBI:33019"/>
        <dbReference type="ChEBI" id="CHEBI:58017"/>
        <dbReference type="ChEBI" id="CHEBI:58115"/>
        <dbReference type="EC" id="2.4.2.8"/>
    </reaction>
    <physiologicalReaction direction="right-to-left" evidence="13">
        <dbReference type="Rhea" id="RHEA:25426"/>
    </physiologicalReaction>
</comment>
<dbReference type="GO" id="GO:0032264">
    <property type="term" value="P:IMP salvage"/>
    <property type="evidence" value="ECO:0007669"/>
    <property type="project" value="UniProtKB-UniPathway"/>
</dbReference>
<dbReference type="FunFam" id="3.40.50.2020:FF:000006">
    <property type="entry name" value="Hypoxanthine phosphoribosyltransferase"/>
    <property type="match status" value="1"/>
</dbReference>
<comment type="catalytic activity">
    <reaction evidence="14">
        <text>IMP + diphosphate = hypoxanthine + 5-phospho-alpha-D-ribose 1-diphosphate</text>
        <dbReference type="Rhea" id="RHEA:17973"/>
        <dbReference type="ChEBI" id="CHEBI:17368"/>
        <dbReference type="ChEBI" id="CHEBI:33019"/>
        <dbReference type="ChEBI" id="CHEBI:58017"/>
        <dbReference type="ChEBI" id="CHEBI:58053"/>
        <dbReference type="EC" id="2.4.2.8"/>
    </reaction>
    <physiologicalReaction direction="right-to-left" evidence="14">
        <dbReference type="Rhea" id="RHEA:17975"/>
    </physiologicalReaction>
</comment>
<keyword evidence="9 15" id="KW-0479">Metal-binding</keyword>
<dbReference type="GO" id="GO:0006166">
    <property type="term" value="P:purine ribonucleoside salvage"/>
    <property type="evidence" value="ECO:0007669"/>
    <property type="project" value="UniProtKB-KW"/>
</dbReference>
<dbReference type="CDD" id="cd06223">
    <property type="entry name" value="PRTases_typeI"/>
    <property type="match status" value="1"/>
</dbReference>
<dbReference type="InterPro" id="IPR029057">
    <property type="entry name" value="PRTase-like"/>
</dbReference>
<evidence type="ECO:0000256" key="5">
    <source>
        <dbReference type="ARBA" id="ARBA00008391"/>
    </source>
</evidence>
<dbReference type="OrthoDB" id="9802824at2"/>
<evidence type="ECO:0000256" key="10">
    <source>
        <dbReference type="ARBA" id="ARBA00022726"/>
    </source>
</evidence>
<keyword evidence="8 15" id="KW-0808">Transferase</keyword>
<keyword evidence="12 15" id="KW-0460">Magnesium</keyword>
<name>A0A4P7AH33_9MOLU</name>
<evidence type="ECO:0000256" key="11">
    <source>
        <dbReference type="ARBA" id="ARBA00022741"/>
    </source>
</evidence>
<gene>
    <name evidence="17" type="primary">hprT</name>
    <name evidence="17" type="ORF">SGLAD_v1c02220</name>
</gene>
<protein>
    <recommendedName>
        <fullName evidence="15">Hypoxanthine phosphoribosyltransferase</fullName>
        <ecNumber evidence="15">2.4.2.8</ecNumber>
    </recommendedName>
</protein>
<dbReference type="GO" id="GO:0004422">
    <property type="term" value="F:hypoxanthine phosphoribosyltransferase activity"/>
    <property type="evidence" value="ECO:0007669"/>
    <property type="project" value="InterPro"/>
</dbReference>
<keyword evidence="10 15" id="KW-0660">Purine salvage</keyword>
<dbReference type="EMBL" id="CP038013">
    <property type="protein sequence ID" value="QBQ07421.1"/>
    <property type="molecule type" value="Genomic_DNA"/>
</dbReference>
<keyword evidence="6 15" id="KW-0963">Cytoplasm</keyword>
<proteinExistence type="inferred from homology"/>
<keyword evidence="18" id="KW-1185">Reference proteome</keyword>
<comment type="pathway">
    <text evidence="4">Purine metabolism; GMP biosynthesis via salvage pathway; GMP from guanine: step 1/1.</text>
</comment>
<evidence type="ECO:0000313" key="17">
    <source>
        <dbReference type="EMBL" id="QBQ07421.1"/>
    </source>
</evidence>
<dbReference type="Proteomes" id="UP000294309">
    <property type="component" value="Chromosome"/>
</dbReference>
<dbReference type="GO" id="GO:0006178">
    <property type="term" value="P:guanine salvage"/>
    <property type="evidence" value="ECO:0007669"/>
    <property type="project" value="TreeGrafter"/>
</dbReference>
<keyword evidence="11 15" id="KW-0547">Nucleotide-binding</keyword>
<dbReference type="InterPro" id="IPR000836">
    <property type="entry name" value="PRTase_dom"/>
</dbReference>
<comment type="pathway">
    <text evidence="3 15">Purine metabolism; IMP biosynthesis via salvage pathway; IMP from hypoxanthine: step 1/1.</text>
</comment>
<dbReference type="InterPro" id="IPR050408">
    <property type="entry name" value="HGPRT"/>
</dbReference>
<organism evidence="17 18">
    <name type="scientific">Spiroplasma gladiatoris</name>
    <dbReference type="NCBI Taxonomy" id="2143"/>
    <lineage>
        <taxon>Bacteria</taxon>
        <taxon>Bacillati</taxon>
        <taxon>Mycoplasmatota</taxon>
        <taxon>Mollicutes</taxon>
        <taxon>Entomoplasmatales</taxon>
        <taxon>Spiroplasmataceae</taxon>
        <taxon>Spiroplasma</taxon>
    </lineage>
</organism>
<dbReference type="AlphaFoldDB" id="A0A4P7AH33"/>
<evidence type="ECO:0000256" key="1">
    <source>
        <dbReference type="ARBA" id="ARBA00001946"/>
    </source>
</evidence>
<evidence type="ECO:0000259" key="16">
    <source>
        <dbReference type="Pfam" id="PF00156"/>
    </source>
</evidence>
<dbReference type="Pfam" id="PF00156">
    <property type="entry name" value="Pribosyltran"/>
    <property type="match status" value="1"/>
</dbReference>
<evidence type="ECO:0000256" key="7">
    <source>
        <dbReference type="ARBA" id="ARBA00022676"/>
    </source>
</evidence>
<evidence type="ECO:0000256" key="3">
    <source>
        <dbReference type="ARBA" id="ARBA00004669"/>
    </source>
</evidence>
<dbReference type="GO" id="GO:0005829">
    <property type="term" value="C:cytosol"/>
    <property type="evidence" value="ECO:0007669"/>
    <property type="project" value="TreeGrafter"/>
</dbReference>
<sequence>MQHPLVKEILLSKEEIETRVKELGKEVSDYYKSQQVKDNTVILVGLLKGCVPFMAKFIENFDYQCQTEYMKVSSYEGTTQSTGKVNVLLDLGVSIEEKTVLLVEDIIDTGLTVQYVKEYLLARKPKDVKIIALVDKPEGRKVEVNLDWCGFSIPNKFVVGCGLDYDERLRNLPYIAVCDTDKLDDWKW</sequence>
<evidence type="ECO:0000256" key="15">
    <source>
        <dbReference type="RuleBase" id="RU364099"/>
    </source>
</evidence>
<dbReference type="GO" id="GO:0052657">
    <property type="term" value="F:guanine phosphoribosyltransferase activity"/>
    <property type="evidence" value="ECO:0007669"/>
    <property type="project" value="RHEA"/>
</dbReference>
<evidence type="ECO:0000256" key="12">
    <source>
        <dbReference type="ARBA" id="ARBA00022842"/>
    </source>
</evidence>
<reference evidence="17 18" key="1">
    <citation type="submission" date="2019-03" db="EMBL/GenBank/DDBJ databases">
        <title>Complete genome sequence of Spiroplasma gladiatoris TG-1 (DSM 22552).</title>
        <authorList>
            <person name="Lin Y.-C."/>
            <person name="Chou L."/>
            <person name="Kuo C.-H."/>
        </authorList>
    </citation>
    <scope>NUCLEOTIDE SEQUENCE [LARGE SCALE GENOMIC DNA]</scope>
    <source>
        <strain evidence="17 18">TG-1</strain>
    </source>
</reference>
<dbReference type="GO" id="GO:0046100">
    <property type="term" value="P:hypoxanthine metabolic process"/>
    <property type="evidence" value="ECO:0007669"/>
    <property type="project" value="TreeGrafter"/>
</dbReference>
<accession>A0A4P7AH33</accession>
<dbReference type="RefSeq" id="WP_134297214.1">
    <property type="nucleotide sequence ID" value="NZ_CP038013.1"/>
</dbReference>
<dbReference type="Gene3D" id="3.40.50.2020">
    <property type="match status" value="1"/>
</dbReference>
<dbReference type="KEGG" id="sgq:SGLAD_v1c02220"/>
<comment type="cofactor">
    <cofactor evidence="1 15">
        <name>Mg(2+)</name>
        <dbReference type="ChEBI" id="CHEBI:18420"/>
    </cofactor>
</comment>
<evidence type="ECO:0000256" key="4">
    <source>
        <dbReference type="ARBA" id="ARBA00004676"/>
    </source>
</evidence>
<dbReference type="NCBIfam" id="TIGR01203">
    <property type="entry name" value="HGPRTase"/>
    <property type="match status" value="1"/>
</dbReference>
<dbReference type="GO" id="GO:0000287">
    <property type="term" value="F:magnesium ion binding"/>
    <property type="evidence" value="ECO:0007669"/>
    <property type="project" value="TreeGrafter"/>
</dbReference>
<evidence type="ECO:0000256" key="8">
    <source>
        <dbReference type="ARBA" id="ARBA00022679"/>
    </source>
</evidence>
<evidence type="ECO:0000256" key="2">
    <source>
        <dbReference type="ARBA" id="ARBA00004496"/>
    </source>
</evidence>
<evidence type="ECO:0000256" key="9">
    <source>
        <dbReference type="ARBA" id="ARBA00022723"/>
    </source>
</evidence>
<dbReference type="UniPathway" id="UPA00591">
    <property type="reaction ID" value="UER00648"/>
</dbReference>
<dbReference type="InterPro" id="IPR005904">
    <property type="entry name" value="Hxn_phspho_trans"/>
</dbReference>
<evidence type="ECO:0000313" key="18">
    <source>
        <dbReference type="Proteomes" id="UP000294309"/>
    </source>
</evidence>
<evidence type="ECO:0000256" key="14">
    <source>
        <dbReference type="ARBA" id="ARBA00049402"/>
    </source>
</evidence>
<comment type="subcellular location">
    <subcellularLocation>
        <location evidence="2 15">Cytoplasm</location>
    </subcellularLocation>
</comment>
<dbReference type="PANTHER" id="PTHR43340">
    <property type="entry name" value="HYPOXANTHINE-GUANINE PHOSPHORIBOSYLTRANSFERASE"/>
    <property type="match status" value="1"/>
</dbReference>
<comment type="similarity">
    <text evidence="5 15">Belongs to the purine/pyrimidine phosphoribosyltransferase family.</text>
</comment>
<dbReference type="EC" id="2.4.2.8" evidence="15"/>
<feature type="domain" description="Phosphoribosyltransferase" evidence="16">
    <location>
        <begin position="12"/>
        <end position="165"/>
    </location>
</feature>